<protein>
    <recommendedName>
        <fullName evidence="1">Glycosyltransferase 2-like domain-containing protein</fullName>
    </recommendedName>
</protein>
<dbReference type="EMBL" id="LCMG01000004">
    <property type="protein sequence ID" value="KKU34056.1"/>
    <property type="molecule type" value="Genomic_DNA"/>
</dbReference>
<evidence type="ECO:0000313" key="3">
    <source>
        <dbReference type="Proteomes" id="UP000034705"/>
    </source>
</evidence>
<feature type="domain" description="Glycosyltransferase 2-like" evidence="1">
    <location>
        <begin position="5"/>
        <end position="129"/>
    </location>
</feature>
<dbReference type="PANTHER" id="PTHR43685">
    <property type="entry name" value="GLYCOSYLTRANSFERASE"/>
    <property type="match status" value="1"/>
</dbReference>
<name>A0A0G1PMS2_9BACT</name>
<gene>
    <name evidence="2" type="ORF">UX45_C0004G0007</name>
</gene>
<reference evidence="2 3" key="1">
    <citation type="journal article" date="2015" name="Nature">
        <title>rRNA introns, odd ribosomes, and small enigmatic genomes across a large radiation of phyla.</title>
        <authorList>
            <person name="Brown C.T."/>
            <person name="Hug L.A."/>
            <person name="Thomas B.C."/>
            <person name="Sharon I."/>
            <person name="Castelle C.J."/>
            <person name="Singh A."/>
            <person name="Wilkins M.J."/>
            <person name="Williams K.H."/>
            <person name="Banfield J.F."/>
        </authorList>
    </citation>
    <scope>NUCLEOTIDE SEQUENCE [LARGE SCALE GENOMIC DNA]</scope>
</reference>
<proteinExistence type="predicted"/>
<dbReference type="InterPro" id="IPR001173">
    <property type="entry name" value="Glyco_trans_2-like"/>
</dbReference>
<dbReference type="AlphaFoldDB" id="A0A0G1PMS2"/>
<dbReference type="CDD" id="cd00761">
    <property type="entry name" value="Glyco_tranf_GTA_type"/>
    <property type="match status" value="1"/>
</dbReference>
<dbReference type="SUPFAM" id="SSF53448">
    <property type="entry name" value="Nucleotide-diphospho-sugar transferases"/>
    <property type="match status" value="1"/>
</dbReference>
<dbReference type="InterPro" id="IPR050834">
    <property type="entry name" value="Glycosyltransf_2"/>
</dbReference>
<sequence>MKRLSVIIPTYQHGFVIGECLKSLCSQTRLPDEIIVVDDGSVDNTQEALIPYRHRIISMYQENQGEQAARTRGFQASTGEFILFCDADVVLQSTMLEKMERALLDHPGASFAYSSFRFGWKIFRSFPFDPVRLRHMNYIHTSSLIRRSDFPGFDPAIKKFQDWDVWLAMLEVGKTGVFIPEVLFCVQVDGKRGGISHWMPAFMYRWPWRLLRWKKEARRRYETGKGVIKEKHHL</sequence>
<organism evidence="2 3">
    <name type="scientific">Candidatus Uhrbacteria bacterium GW2011_GWF2_46_218</name>
    <dbReference type="NCBI Taxonomy" id="1619001"/>
    <lineage>
        <taxon>Bacteria</taxon>
        <taxon>Candidatus Uhriibacteriota</taxon>
    </lineage>
</organism>
<evidence type="ECO:0000259" key="1">
    <source>
        <dbReference type="Pfam" id="PF00535"/>
    </source>
</evidence>
<dbReference type="Pfam" id="PF00535">
    <property type="entry name" value="Glycos_transf_2"/>
    <property type="match status" value="1"/>
</dbReference>
<dbReference type="Gene3D" id="3.90.550.10">
    <property type="entry name" value="Spore Coat Polysaccharide Biosynthesis Protein SpsA, Chain A"/>
    <property type="match status" value="1"/>
</dbReference>
<dbReference type="InterPro" id="IPR029044">
    <property type="entry name" value="Nucleotide-diphossugar_trans"/>
</dbReference>
<accession>A0A0G1PMS2</accession>
<dbReference type="Proteomes" id="UP000034705">
    <property type="component" value="Unassembled WGS sequence"/>
</dbReference>
<dbReference type="PANTHER" id="PTHR43685:SF2">
    <property type="entry name" value="GLYCOSYLTRANSFERASE 2-LIKE DOMAIN-CONTAINING PROTEIN"/>
    <property type="match status" value="1"/>
</dbReference>
<comment type="caution">
    <text evidence="2">The sequence shown here is derived from an EMBL/GenBank/DDBJ whole genome shotgun (WGS) entry which is preliminary data.</text>
</comment>
<evidence type="ECO:0000313" key="2">
    <source>
        <dbReference type="EMBL" id="KKU34056.1"/>
    </source>
</evidence>